<dbReference type="EMBL" id="JACVXA010000031">
    <property type="protein sequence ID" value="MBE3638709.1"/>
    <property type="molecule type" value="Genomic_DNA"/>
</dbReference>
<keyword evidence="2" id="KW-1185">Reference proteome</keyword>
<dbReference type="GO" id="GO:0016757">
    <property type="term" value="F:glycosyltransferase activity"/>
    <property type="evidence" value="ECO:0007669"/>
    <property type="project" value="InterPro"/>
</dbReference>
<dbReference type="InterPro" id="IPR002495">
    <property type="entry name" value="Glyco_trans_8"/>
</dbReference>
<proteinExistence type="predicted"/>
<dbReference type="Pfam" id="PF01501">
    <property type="entry name" value="Glyco_transf_8"/>
    <property type="match status" value="1"/>
</dbReference>
<evidence type="ECO:0000313" key="2">
    <source>
        <dbReference type="Proteomes" id="UP000609121"/>
    </source>
</evidence>
<dbReference type="InterPro" id="IPR029044">
    <property type="entry name" value="Nucleotide-diphossugar_trans"/>
</dbReference>
<organism evidence="1 2">
    <name type="scientific">Mangrovicoccus algicola</name>
    <dbReference type="NCBI Taxonomy" id="2771008"/>
    <lineage>
        <taxon>Bacteria</taxon>
        <taxon>Pseudomonadati</taxon>
        <taxon>Pseudomonadota</taxon>
        <taxon>Alphaproteobacteria</taxon>
        <taxon>Rhodobacterales</taxon>
        <taxon>Paracoccaceae</taxon>
        <taxon>Mangrovicoccus</taxon>
    </lineage>
</organism>
<gene>
    <name evidence="1" type="ORF">ICN82_10880</name>
</gene>
<sequence>MKLVKRQNRASHHRNAVVFACDHGHFPLAMFAAERIRRVEDGPFDIVIAMPDIAKVTPAQMDGPVRICEIDISALPTVPMVKDWISFGTYYRWVLPSVFRDEYETLFYLDTDTYLRRPGIQDLFEGIDRPVPLAAVTELSRLIDPALTQTGRFEAKVRDLGGRNGEYYNAGVLVYQPEAFLAMDGLRRFQEAMAKNVEFLPIHRDQDQGAMNLAFADDILPLNPLLNWRSRDWMNPRIVERFDPVVLHFAGPSKPWDKQDNPFLRLFEAEYADYLEREFPEFKRKVPEGSAAWRYENPKHGLRIMEDIRVGLYRRRVRKKFEGFWYRDYEGKCRNMQRTIEAAVVG</sequence>
<protein>
    <recommendedName>
        <fullName evidence="3">Glycosyltransferase family 8 protein</fullName>
    </recommendedName>
</protein>
<reference evidence="1" key="1">
    <citation type="submission" date="2020-09" db="EMBL/GenBank/DDBJ databases">
        <title>A novel bacterium of genus Mangrovicoccus, isolated from South China Sea.</title>
        <authorList>
            <person name="Huang H."/>
            <person name="Mo K."/>
            <person name="Hu Y."/>
        </authorList>
    </citation>
    <scope>NUCLEOTIDE SEQUENCE</scope>
    <source>
        <strain evidence="1">HB182678</strain>
    </source>
</reference>
<dbReference type="AlphaFoldDB" id="A0A8J6Z6G9"/>
<evidence type="ECO:0000313" key="1">
    <source>
        <dbReference type="EMBL" id="MBE3638709.1"/>
    </source>
</evidence>
<dbReference type="Proteomes" id="UP000609121">
    <property type="component" value="Unassembled WGS sequence"/>
</dbReference>
<evidence type="ECO:0008006" key="3">
    <source>
        <dbReference type="Google" id="ProtNLM"/>
    </source>
</evidence>
<dbReference type="SUPFAM" id="SSF53448">
    <property type="entry name" value="Nucleotide-diphospho-sugar transferases"/>
    <property type="match status" value="1"/>
</dbReference>
<dbReference type="RefSeq" id="WP_193182602.1">
    <property type="nucleotide sequence ID" value="NZ_JACVXA010000031.1"/>
</dbReference>
<dbReference type="Gene3D" id="3.90.550.10">
    <property type="entry name" value="Spore Coat Polysaccharide Biosynthesis Protein SpsA, Chain A"/>
    <property type="match status" value="1"/>
</dbReference>
<accession>A0A8J6Z6G9</accession>
<comment type="caution">
    <text evidence="1">The sequence shown here is derived from an EMBL/GenBank/DDBJ whole genome shotgun (WGS) entry which is preliminary data.</text>
</comment>
<name>A0A8J6Z6G9_9RHOB</name>